<evidence type="ECO:0000313" key="2">
    <source>
        <dbReference type="EMBL" id="TKS81578.1"/>
    </source>
</evidence>
<sequence>MHQDILDTLDVRALMTEFISTTPERKTTFGVLPSTYGLRHLNDMSVKSFGQNSSRINHSSPVCSAVFRGSVFVSVPLNANELLPAVAHSAPSCALRADSAYRSDATSSVFILGHPQISDEKVSDSDEKASESPKSHSVSEKPLSSSDKKGIRCQTQVSDSDEKASGVRLRQKGIRYHNHNGVILNGVILNDVIRNVLIRNVLIRNGVTLNGLIQNGLIQNGLI</sequence>
<organism evidence="2 3">
    <name type="scientific">Collichthys lucidus</name>
    <name type="common">Big head croaker</name>
    <name type="synonym">Sciaena lucida</name>
    <dbReference type="NCBI Taxonomy" id="240159"/>
    <lineage>
        <taxon>Eukaryota</taxon>
        <taxon>Metazoa</taxon>
        <taxon>Chordata</taxon>
        <taxon>Craniata</taxon>
        <taxon>Vertebrata</taxon>
        <taxon>Euteleostomi</taxon>
        <taxon>Actinopterygii</taxon>
        <taxon>Neopterygii</taxon>
        <taxon>Teleostei</taxon>
        <taxon>Neoteleostei</taxon>
        <taxon>Acanthomorphata</taxon>
        <taxon>Eupercaria</taxon>
        <taxon>Sciaenidae</taxon>
        <taxon>Collichthys</taxon>
    </lineage>
</organism>
<evidence type="ECO:0000313" key="3">
    <source>
        <dbReference type="Proteomes" id="UP000298787"/>
    </source>
</evidence>
<keyword evidence="3" id="KW-1185">Reference proteome</keyword>
<accession>A0A4U5V2B3</accession>
<feature type="region of interest" description="Disordered" evidence="1">
    <location>
        <begin position="118"/>
        <end position="164"/>
    </location>
</feature>
<protein>
    <submittedName>
        <fullName evidence="2">Uncharacterized protein</fullName>
    </submittedName>
</protein>
<gene>
    <name evidence="2" type="ORF">D9C73_015683</name>
</gene>
<dbReference type="AlphaFoldDB" id="A0A4U5V2B3"/>
<feature type="compositionally biased region" description="Basic and acidic residues" evidence="1">
    <location>
        <begin position="118"/>
        <end position="139"/>
    </location>
</feature>
<reference evidence="2 3" key="1">
    <citation type="submission" date="2019-01" db="EMBL/GenBank/DDBJ databases">
        <title>Genome Assembly of Collichthys lucidus.</title>
        <authorList>
            <person name="Cai M."/>
            <person name="Xiao S."/>
        </authorList>
    </citation>
    <scope>NUCLEOTIDE SEQUENCE [LARGE SCALE GENOMIC DNA]</scope>
    <source>
        <strain evidence="2">JT15FE1705JMU</strain>
        <tissue evidence="2">Muscle</tissue>
    </source>
</reference>
<dbReference type="EMBL" id="CM014091">
    <property type="protein sequence ID" value="TKS81578.1"/>
    <property type="molecule type" value="Genomic_DNA"/>
</dbReference>
<dbReference type="Proteomes" id="UP000298787">
    <property type="component" value="Chromosome 14"/>
</dbReference>
<evidence type="ECO:0000256" key="1">
    <source>
        <dbReference type="SAM" id="MobiDB-lite"/>
    </source>
</evidence>
<name>A0A4U5V2B3_COLLU</name>
<proteinExistence type="predicted"/>